<organism evidence="1">
    <name type="scientific">Rhizophora mucronata</name>
    <name type="common">Asiatic mangrove</name>
    <dbReference type="NCBI Taxonomy" id="61149"/>
    <lineage>
        <taxon>Eukaryota</taxon>
        <taxon>Viridiplantae</taxon>
        <taxon>Streptophyta</taxon>
        <taxon>Embryophyta</taxon>
        <taxon>Tracheophyta</taxon>
        <taxon>Spermatophyta</taxon>
        <taxon>Magnoliopsida</taxon>
        <taxon>eudicotyledons</taxon>
        <taxon>Gunneridae</taxon>
        <taxon>Pentapetalae</taxon>
        <taxon>rosids</taxon>
        <taxon>fabids</taxon>
        <taxon>Malpighiales</taxon>
        <taxon>Rhizophoraceae</taxon>
        <taxon>Rhizophora</taxon>
    </lineage>
</organism>
<name>A0A2P2QE84_RHIMU</name>
<dbReference type="AlphaFoldDB" id="A0A2P2QE84"/>
<protein>
    <submittedName>
        <fullName evidence="1">Uncharacterized protein</fullName>
    </submittedName>
</protein>
<reference evidence="1" key="1">
    <citation type="submission" date="2018-02" db="EMBL/GenBank/DDBJ databases">
        <title>Rhizophora mucronata_Transcriptome.</title>
        <authorList>
            <person name="Meera S.P."/>
            <person name="Sreeshan A."/>
            <person name="Augustine A."/>
        </authorList>
    </citation>
    <scope>NUCLEOTIDE SEQUENCE</scope>
    <source>
        <tissue evidence="1">Leaf</tissue>
    </source>
</reference>
<proteinExistence type="predicted"/>
<dbReference type="EMBL" id="GGEC01084693">
    <property type="protein sequence ID" value="MBX65177.1"/>
    <property type="molecule type" value="Transcribed_RNA"/>
</dbReference>
<accession>A0A2P2QE84</accession>
<sequence>MQTPSDLLIYPIYPDSVFGLRNLSFMI</sequence>
<evidence type="ECO:0000313" key="1">
    <source>
        <dbReference type="EMBL" id="MBX65177.1"/>
    </source>
</evidence>